<dbReference type="InterPro" id="IPR006150">
    <property type="entry name" value="Cys_repeat_1"/>
</dbReference>
<name>A0AAD4NAF6_9BILA</name>
<feature type="region of interest" description="Disordered" evidence="1">
    <location>
        <begin position="438"/>
        <end position="466"/>
    </location>
</feature>
<evidence type="ECO:0000256" key="1">
    <source>
        <dbReference type="SAM" id="MobiDB-lite"/>
    </source>
</evidence>
<evidence type="ECO:0000313" key="2">
    <source>
        <dbReference type="EMBL" id="KAI1717155.1"/>
    </source>
</evidence>
<dbReference type="SUPFAM" id="SSF57625">
    <property type="entry name" value="Invertebrate chitin-binding proteins"/>
    <property type="match status" value="1"/>
</dbReference>
<comment type="caution">
    <text evidence="2">The sequence shown here is derived from an EMBL/GenBank/DDBJ whole genome shotgun (WGS) entry which is preliminary data.</text>
</comment>
<dbReference type="PANTHER" id="PTHR34150:SF7">
    <property type="entry name" value="PROTEIN CBG10108"/>
    <property type="match status" value="1"/>
</dbReference>
<dbReference type="SMART" id="SM00289">
    <property type="entry name" value="WR1"/>
    <property type="match status" value="8"/>
</dbReference>
<sequence>MAFQQQERHKTILRLFSVIKTNDITLSNRFQYTGLSNEVIRNLTQKLFQVSVQSATQLTPVIGGTCKLNSPDVQIGGKQTQFFLRCESNVESQPGEGVWVVKSKNAANTATRIPASAVVEAESQPLQKKAPPKSVTHQLVCELDSNARESMPCATSETCLQPVYTDSNAYLQCDSSLRRWVKKHCQRGFAFSFEHQSCVAHSRPQTFRQFPTPALPPPAGGLVCTYSQCSPTAPCPIGTCNNGYCCSPAAAPLTPAFAAFSNISTTTTAAAPNLNNANSTQTPPTFYFTVADDWPMDTTNRQNIIPGSNAHKMASGLMFKTMASGDPASTCTSGFTSPVKCNRFGQCPPGLYCDTAVKLCCPLLLALPDPPQSANSVRQNPNKSRFHHIGSHSRNMHQQPKNGLGSNIGNGGVNIQNGNSNGQNTHFHRNLNGFGANGGMNGGFPQNGNSGDMFGNGGFGSSNQNLPTVKRRRTACPGGGQPYGGCNAGYCAPGYQCVQPNNICCAPPAYACPGGVPSVGSCIGGRCGPGYACSPTSNVCCAQMTQAIPATVCPDGTQAAGACVNGQCGQGFTCNQGLCCANSSQTPRCLDGSQAIGACIQGSCGTGYTCTTGNICCPSTLNACPNGQVSIGACVNGRCPAGYTCINNQCCGASANVLASATCAREDSHGPCLDGTCPEPGYVCDTANNWCCPQVMGDPVGPCIRGEGGARLCPDGYACVGPDGGQCRRLDTGTCAPQDQSGPCASTDPQCPDGFTCLNGFCCSNDSINTFRARRMKRVPAFLAHIVSYF</sequence>
<gene>
    <name evidence="2" type="ORF">DdX_06885</name>
</gene>
<dbReference type="PANTHER" id="PTHR34150">
    <property type="entry name" value="PROTEIN CBG08832-RELATED"/>
    <property type="match status" value="1"/>
</dbReference>
<accession>A0AAD4NAF6</accession>
<dbReference type="AlphaFoldDB" id="A0AAD4NAF6"/>
<dbReference type="EMBL" id="JAKKPZ010000009">
    <property type="protein sequence ID" value="KAI1717155.1"/>
    <property type="molecule type" value="Genomic_DNA"/>
</dbReference>
<protein>
    <recommendedName>
        <fullName evidence="4">Chitin-binding type-2 domain-containing protein</fullName>
    </recommendedName>
</protein>
<keyword evidence="3" id="KW-1185">Reference proteome</keyword>
<dbReference type="Proteomes" id="UP001201812">
    <property type="component" value="Unassembled WGS sequence"/>
</dbReference>
<organism evidence="2 3">
    <name type="scientific">Ditylenchus destructor</name>
    <dbReference type="NCBI Taxonomy" id="166010"/>
    <lineage>
        <taxon>Eukaryota</taxon>
        <taxon>Metazoa</taxon>
        <taxon>Ecdysozoa</taxon>
        <taxon>Nematoda</taxon>
        <taxon>Chromadorea</taxon>
        <taxon>Rhabditida</taxon>
        <taxon>Tylenchina</taxon>
        <taxon>Tylenchomorpha</taxon>
        <taxon>Sphaerularioidea</taxon>
        <taxon>Anguinidae</taxon>
        <taxon>Anguininae</taxon>
        <taxon>Ditylenchus</taxon>
    </lineage>
</organism>
<dbReference type="InterPro" id="IPR036508">
    <property type="entry name" value="Chitin-bd_dom_sf"/>
</dbReference>
<evidence type="ECO:0008006" key="4">
    <source>
        <dbReference type="Google" id="ProtNLM"/>
    </source>
</evidence>
<dbReference type="GO" id="GO:0008061">
    <property type="term" value="F:chitin binding"/>
    <property type="evidence" value="ECO:0007669"/>
    <property type="project" value="InterPro"/>
</dbReference>
<proteinExistence type="predicted"/>
<reference evidence="2" key="1">
    <citation type="submission" date="2022-01" db="EMBL/GenBank/DDBJ databases">
        <title>Genome Sequence Resource for Two Populations of Ditylenchus destructor, the Migratory Endoparasitic Phytonematode.</title>
        <authorList>
            <person name="Zhang H."/>
            <person name="Lin R."/>
            <person name="Xie B."/>
        </authorList>
    </citation>
    <scope>NUCLEOTIDE SEQUENCE</scope>
    <source>
        <strain evidence="2">BazhouSP</strain>
    </source>
</reference>
<evidence type="ECO:0000313" key="3">
    <source>
        <dbReference type="Proteomes" id="UP001201812"/>
    </source>
</evidence>